<dbReference type="PRINTS" id="PR00724">
    <property type="entry name" value="CRBOXYPTASEC"/>
</dbReference>
<dbReference type="PROSITE" id="PS00560">
    <property type="entry name" value="CARBOXYPEPT_SER_HIS"/>
    <property type="match status" value="1"/>
</dbReference>
<dbReference type="EMBL" id="ML170188">
    <property type="protein sequence ID" value="TDL20405.1"/>
    <property type="molecule type" value="Genomic_DNA"/>
</dbReference>
<reference evidence="8 9" key="1">
    <citation type="submission" date="2018-06" db="EMBL/GenBank/DDBJ databases">
        <title>A transcriptomic atlas of mushroom development highlights an independent origin of complex multicellularity.</title>
        <authorList>
            <consortium name="DOE Joint Genome Institute"/>
            <person name="Krizsan K."/>
            <person name="Almasi E."/>
            <person name="Merenyi Z."/>
            <person name="Sahu N."/>
            <person name="Viragh M."/>
            <person name="Koszo T."/>
            <person name="Mondo S."/>
            <person name="Kiss B."/>
            <person name="Balint B."/>
            <person name="Kues U."/>
            <person name="Barry K."/>
            <person name="Hegedus J.C."/>
            <person name="Henrissat B."/>
            <person name="Johnson J."/>
            <person name="Lipzen A."/>
            <person name="Ohm R."/>
            <person name="Nagy I."/>
            <person name="Pangilinan J."/>
            <person name="Yan J."/>
            <person name="Xiong Y."/>
            <person name="Grigoriev I.V."/>
            <person name="Hibbett D.S."/>
            <person name="Nagy L.G."/>
        </authorList>
    </citation>
    <scope>NUCLEOTIDE SEQUENCE [LARGE SCALE GENOMIC DNA]</scope>
    <source>
        <strain evidence="8 9">SZMC22713</strain>
    </source>
</reference>
<protein>
    <recommendedName>
        <fullName evidence="7">Carboxypeptidase</fullName>
        <ecNumber evidence="7">3.4.16.-</ecNumber>
    </recommendedName>
</protein>
<keyword evidence="6" id="KW-0325">Glycoprotein</keyword>
<evidence type="ECO:0000256" key="1">
    <source>
        <dbReference type="ARBA" id="ARBA00009431"/>
    </source>
</evidence>
<dbReference type="PANTHER" id="PTHR11802">
    <property type="entry name" value="SERINE PROTEASE FAMILY S10 SERINE CARBOXYPEPTIDASE"/>
    <property type="match status" value="1"/>
</dbReference>
<dbReference type="InterPro" id="IPR001563">
    <property type="entry name" value="Peptidase_S10"/>
</dbReference>
<feature type="chain" id="PRO_5021509697" description="Carboxypeptidase" evidence="7">
    <location>
        <begin position="20"/>
        <end position="485"/>
    </location>
</feature>
<dbReference type="GO" id="GO:0004185">
    <property type="term" value="F:serine-type carboxypeptidase activity"/>
    <property type="evidence" value="ECO:0007669"/>
    <property type="project" value="UniProtKB-UniRule"/>
</dbReference>
<evidence type="ECO:0000256" key="4">
    <source>
        <dbReference type="ARBA" id="ARBA00022729"/>
    </source>
</evidence>
<evidence type="ECO:0000256" key="2">
    <source>
        <dbReference type="ARBA" id="ARBA00022645"/>
    </source>
</evidence>
<dbReference type="EC" id="3.4.16.-" evidence="7"/>
<keyword evidence="9" id="KW-1185">Reference proteome</keyword>
<proteinExistence type="inferred from homology"/>
<dbReference type="STRING" id="50990.A0A4Y7PZ34"/>
<sequence>MVNLRVIIALLCGSQLAYTQNLLQSGTYEELLDFSTPQEPVHTLELSSLSSERFTRLSHPNFPRHSARIKKSHFCDETVDAYTGYLDIGTRHLFFYFFESRSDPDTDDVVFWTNGGPGGSSSFGLLMELGPCNIVSPNKTAFNPFSWNSKANIFFIDQPVGTGFSYADFGETVTTTEDAAKDIAAFVAIFFETFDEFKGRGFHLAGESYAGRFLPVYASEIYDQNAKLAAANLTTINLKSVLIGNGLTDTTLQFRSYYQVQCSSVIVEPLQSISMCVRMQQAVTRCEKWTKAACVDHFDHMDCQAANSFCVEEIVQPYFNTGRNQWDMTKMCCYEEPAWIEEYLNQPSVRSTLGIDPSFGPFIGHSTSLQLAFRLRGDMLHHNQVYVAQLLERGVRVLIYAGTHDFICNWVGNERWTVEMEWSGQKEFAGEPLREWNVDERVVGETREAKGLTFAKIFGGGHMVPRDKPAESLTMVNRWLAGEEL</sequence>
<dbReference type="PANTHER" id="PTHR11802:SF113">
    <property type="entry name" value="SERINE CARBOXYPEPTIDASE CTSA-4.1"/>
    <property type="match status" value="1"/>
</dbReference>
<evidence type="ECO:0000313" key="9">
    <source>
        <dbReference type="Proteomes" id="UP000294933"/>
    </source>
</evidence>
<evidence type="ECO:0000256" key="5">
    <source>
        <dbReference type="ARBA" id="ARBA00022801"/>
    </source>
</evidence>
<dbReference type="GO" id="GO:0000324">
    <property type="term" value="C:fungal-type vacuole"/>
    <property type="evidence" value="ECO:0007669"/>
    <property type="project" value="TreeGrafter"/>
</dbReference>
<dbReference type="Proteomes" id="UP000294933">
    <property type="component" value="Unassembled WGS sequence"/>
</dbReference>
<evidence type="ECO:0000256" key="7">
    <source>
        <dbReference type="RuleBase" id="RU361156"/>
    </source>
</evidence>
<keyword evidence="5 7" id="KW-0378">Hydrolase</keyword>
<dbReference type="Gene3D" id="1.10.287.410">
    <property type="match status" value="1"/>
</dbReference>
<evidence type="ECO:0000313" key="8">
    <source>
        <dbReference type="EMBL" id="TDL20405.1"/>
    </source>
</evidence>
<dbReference type="GO" id="GO:0006508">
    <property type="term" value="P:proteolysis"/>
    <property type="evidence" value="ECO:0007669"/>
    <property type="project" value="UniProtKB-KW"/>
</dbReference>
<dbReference type="InterPro" id="IPR029058">
    <property type="entry name" value="AB_hydrolase_fold"/>
</dbReference>
<dbReference type="InterPro" id="IPR018202">
    <property type="entry name" value="Ser_caboxypep_ser_AS"/>
</dbReference>
<feature type="signal peptide" evidence="7">
    <location>
        <begin position="1"/>
        <end position="19"/>
    </location>
</feature>
<gene>
    <name evidence="8" type="ORF">BD410DRAFT_899530</name>
</gene>
<dbReference type="VEuPathDB" id="FungiDB:BD410DRAFT_899530"/>
<keyword evidence="3 7" id="KW-0645">Protease</keyword>
<keyword evidence="2 7" id="KW-0121">Carboxypeptidase</keyword>
<dbReference type="Pfam" id="PF00450">
    <property type="entry name" value="Peptidase_S10"/>
    <property type="match status" value="1"/>
</dbReference>
<evidence type="ECO:0000256" key="3">
    <source>
        <dbReference type="ARBA" id="ARBA00022670"/>
    </source>
</evidence>
<accession>A0A4Y7PZ34</accession>
<dbReference type="InterPro" id="IPR033124">
    <property type="entry name" value="Ser_caboxypep_his_AS"/>
</dbReference>
<organism evidence="8 9">
    <name type="scientific">Rickenella mellea</name>
    <dbReference type="NCBI Taxonomy" id="50990"/>
    <lineage>
        <taxon>Eukaryota</taxon>
        <taxon>Fungi</taxon>
        <taxon>Dikarya</taxon>
        <taxon>Basidiomycota</taxon>
        <taxon>Agaricomycotina</taxon>
        <taxon>Agaricomycetes</taxon>
        <taxon>Hymenochaetales</taxon>
        <taxon>Rickenellaceae</taxon>
        <taxon>Rickenella</taxon>
    </lineage>
</organism>
<dbReference type="PROSITE" id="PS00131">
    <property type="entry name" value="CARBOXYPEPT_SER_SER"/>
    <property type="match status" value="1"/>
</dbReference>
<comment type="similarity">
    <text evidence="1 7">Belongs to the peptidase S10 family.</text>
</comment>
<evidence type="ECO:0000256" key="6">
    <source>
        <dbReference type="ARBA" id="ARBA00023180"/>
    </source>
</evidence>
<keyword evidence="4 7" id="KW-0732">Signal</keyword>
<name>A0A4Y7PZ34_9AGAM</name>
<dbReference type="OrthoDB" id="443318at2759"/>
<dbReference type="AlphaFoldDB" id="A0A4Y7PZ34"/>
<dbReference type="SUPFAM" id="SSF53474">
    <property type="entry name" value="alpha/beta-Hydrolases"/>
    <property type="match status" value="1"/>
</dbReference>
<dbReference type="Gene3D" id="3.40.50.1820">
    <property type="entry name" value="alpha/beta hydrolase"/>
    <property type="match status" value="1"/>
</dbReference>